<dbReference type="EMBL" id="NBAG03000243">
    <property type="protein sequence ID" value="PNI63248.1"/>
    <property type="molecule type" value="Genomic_DNA"/>
</dbReference>
<evidence type="ECO:0000256" key="1">
    <source>
        <dbReference type="SAM" id="MobiDB-lite"/>
    </source>
</evidence>
<feature type="region of interest" description="Disordered" evidence="1">
    <location>
        <begin position="1"/>
        <end position="36"/>
    </location>
</feature>
<organism evidence="2 3">
    <name type="scientific">Pan troglodytes</name>
    <name type="common">Chimpanzee</name>
    <dbReference type="NCBI Taxonomy" id="9598"/>
    <lineage>
        <taxon>Eukaryota</taxon>
        <taxon>Metazoa</taxon>
        <taxon>Chordata</taxon>
        <taxon>Craniata</taxon>
        <taxon>Vertebrata</taxon>
        <taxon>Euteleostomi</taxon>
        <taxon>Mammalia</taxon>
        <taxon>Eutheria</taxon>
        <taxon>Euarchontoglires</taxon>
        <taxon>Primates</taxon>
        <taxon>Haplorrhini</taxon>
        <taxon>Catarrhini</taxon>
        <taxon>Hominidae</taxon>
        <taxon>Pan</taxon>
    </lineage>
</organism>
<sequence>MAAGAAARKAAPVLEAPPQQEQLSHTKLSAEDTWNW</sequence>
<feature type="compositionally biased region" description="Low complexity" evidence="1">
    <location>
        <begin position="1"/>
        <end position="11"/>
    </location>
</feature>
<dbReference type="Proteomes" id="UP000236370">
    <property type="component" value="Unassembled WGS sequence"/>
</dbReference>
<evidence type="ECO:0000313" key="2">
    <source>
        <dbReference type="EMBL" id="PNI63248.1"/>
    </source>
</evidence>
<name>A0A2J8MUP9_PANTR</name>
<feature type="compositionally biased region" description="Polar residues" evidence="1">
    <location>
        <begin position="19"/>
        <end position="36"/>
    </location>
</feature>
<gene>
    <name evidence="2" type="ORF">CK820_G0016970</name>
</gene>
<dbReference type="AlphaFoldDB" id="A0A2J8MUP9"/>
<accession>A0A2J8MUP9</accession>
<reference evidence="2 3" key="1">
    <citation type="submission" date="2017-12" db="EMBL/GenBank/DDBJ databases">
        <title>High-resolution comparative analysis of great ape genomes.</title>
        <authorList>
            <person name="Pollen A."/>
            <person name="Hastie A."/>
            <person name="Hormozdiari F."/>
            <person name="Dougherty M."/>
            <person name="Liu R."/>
            <person name="Chaisson M."/>
            <person name="Hoppe E."/>
            <person name="Hill C."/>
            <person name="Pang A."/>
            <person name="Hillier L."/>
            <person name="Baker C."/>
            <person name="Armstrong J."/>
            <person name="Shendure J."/>
            <person name="Paten B."/>
            <person name="Wilson R."/>
            <person name="Chao H."/>
            <person name="Schneider V."/>
            <person name="Ventura M."/>
            <person name="Kronenberg Z."/>
            <person name="Murali S."/>
            <person name="Gordon D."/>
            <person name="Cantsilieris S."/>
            <person name="Munson K."/>
            <person name="Nelson B."/>
            <person name="Raja A."/>
            <person name="Underwood J."/>
            <person name="Diekhans M."/>
            <person name="Fiddes I."/>
            <person name="Haussler D."/>
            <person name="Eichler E."/>
        </authorList>
    </citation>
    <scope>NUCLEOTIDE SEQUENCE [LARGE SCALE GENOMIC DNA]</scope>
    <source>
        <strain evidence="2">Yerkes chimp pedigree #C0471</strain>
    </source>
</reference>
<evidence type="ECO:0000313" key="3">
    <source>
        <dbReference type="Proteomes" id="UP000236370"/>
    </source>
</evidence>
<protein>
    <submittedName>
        <fullName evidence="2">RNF175 isoform 2</fullName>
    </submittedName>
</protein>
<comment type="caution">
    <text evidence="2">The sequence shown here is derived from an EMBL/GenBank/DDBJ whole genome shotgun (WGS) entry which is preliminary data.</text>
</comment>
<proteinExistence type="predicted"/>